<organism evidence="1 2">
    <name type="scientific">Natranaerovirga pectinivora</name>
    <dbReference type="NCBI Taxonomy" id="682400"/>
    <lineage>
        <taxon>Bacteria</taxon>
        <taxon>Bacillati</taxon>
        <taxon>Bacillota</taxon>
        <taxon>Clostridia</taxon>
        <taxon>Lachnospirales</taxon>
        <taxon>Natranaerovirgaceae</taxon>
        <taxon>Natranaerovirga</taxon>
    </lineage>
</organism>
<dbReference type="EMBL" id="SMAL01000001">
    <property type="protein sequence ID" value="TCT17053.1"/>
    <property type="molecule type" value="Genomic_DNA"/>
</dbReference>
<gene>
    <name evidence="1" type="ORF">EDC18_101349</name>
</gene>
<evidence type="ECO:0000313" key="2">
    <source>
        <dbReference type="Proteomes" id="UP000294902"/>
    </source>
</evidence>
<evidence type="ECO:0000313" key="1">
    <source>
        <dbReference type="EMBL" id="TCT17053.1"/>
    </source>
</evidence>
<keyword evidence="2" id="KW-1185">Reference proteome</keyword>
<dbReference type="AlphaFoldDB" id="A0A4R3MRB4"/>
<dbReference type="InterPro" id="IPR019004">
    <property type="entry name" value="YqeY/Aim41"/>
</dbReference>
<dbReference type="PANTHER" id="PTHR28055:SF1">
    <property type="entry name" value="ALTERED INHERITANCE OF MITOCHONDRIA PROTEIN 41, MITOCHONDRIAL"/>
    <property type="match status" value="1"/>
</dbReference>
<dbReference type="InterPro" id="IPR042184">
    <property type="entry name" value="YqeY/Aim41_N"/>
</dbReference>
<dbReference type="PANTHER" id="PTHR28055">
    <property type="entry name" value="ALTERED INHERITANCE OF MITOCHONDRIA PROTEIN 41, MITOCHONDRIAL"/>
    <property type="match status" value="1"/>
</dbReference>
<sequence length="148" mass="16736">MSLKDTLMQDLKVAMKEKDIVKKNTIQLVRSAILQIEKDNHTELDDSAIIEVIASQVKKRKSSLTEFEKSDRNDLIEELNKEIEILMDYLPKQLTDEELEQVISQVIAEVDATSMKDMGKVMSAVSEQIAGKADNQRVSTIVKQKLSS</sequence>
<evidence type="ECO:0008006" key="3">
    <source>
        <dbReference type="Google" id="ProtNLM"/>
    </source>
</evidence>
<dbReference type="Gene3D" id="1.10.1510.10">
    <property type="entry name" value="Uncharacterised protein YqeY/AIM41 PF09424, N-terminal domain"/>
    <property type="match status" value="1"/>
</dbReference>
<proteinExistence type="predicted"/>
<dbReference type="Pfam" id="PF09424">
    <property type="entry name" value="YqeY"/>
    <property type="match status" value="1"/>
</dbReference>
<accession>A0A4R3MRB4</accession>
<dbReference type="Gene3D" id="1.10.10.410">
    <property type="match status" value="1"/>
</dbReference>
<dbReference type="InterPro" id="IPR023168">
    <property type="entry name" value="GatB_Yqey_C_2"/>
</dbReference>
<dbReference type="OrthoDB" id="9794041at2"/>
<dbReference type="RefSeq" id="WP_132249627.1">
    <property type="nucleotide sequence ID" value="NZ_SMAL01000001.1"/>
</dbReference>
<comment type="caution">
    <text evidence="1">The sequence shown here is derived from an EMBL/GenBank/DDBJ whole genome shotgun (WGS) entry which is preliminary data.</text>
</comment>
<reference evidence="1 2" key="1">
    <citation type="submission" date="2019-03" db="EMBL/GenBank/DDBJ databases">
        <title>Genomic Encyclopedia of Type Strains, Phase IV (KMG-IV): sequencing the most valuable type-strain genomes for metagenomic binning, comparative biology and taxonomic classification.</title>
        <authorList>
            <person name="Goeker M."/>
        </authorList>
    </citation>
    <scope>NUCLEOTIDE SEQUENCE [LARGE SCALE GENOMIC DNA]</scope>
    <source>
        <strain evidence="1 2">DSM 24629</strain>
    </source>
</reference>
<dbReference type="Proteomes" id="UP000294902">
    <property type="component" value="Unassembled WGS sequence"/>
</dbReference>
<dbReference type="InterPro" id="IPR003789">
    <property type="entry name" value="Asn/Gln_tRNA_amidoTrase-B-like"/>
</dbReference>
<name>A0A4R3MRB4_9FIRM</name>
<dbReference type="GO" id="GO:0016884">
    <property type="term" value="F:carbon-nitrogen ligase activity, with glutamine as amido-N-donor"/>
    <property type="evidence" value="ECO:0007669"/>
    <property type="project" value="InterPro"/>
</dbReference>
<protein>
    <recommendedName>
        <fullName evidence="3">GatB/YqeY domain-containing protein</fullName>
    </recommendedName>
</protein>
<dbReference type="SUPFAM" id="SSF89095">
    <property type="entry name" value="GatB/YqeY motif"/>
    <property type="match status" value="1"/>
</dbReference>